<gene>
    <name evidence="1" type="ORF">DSO57_1021531</name>
</gene>
<dbReference type="EMBL" id="QTSX02005075">
    <property type="protein sequence ID" value="KAJ9061344.1"/>
    <property type="molecule type" value="Genomic_DNA"/>
</dbReference>
<proteinExistence type="predicted"/>
<comment type="caution">
    <text evidence="1">The sequence shown here is derived from an EMBL/GenBank/DDBJ whole genome shotgun (WGS) entry which is preliminary data.</text>
</comment>
<evidence type="ECO:0000313" key="2">
    <source>
        <dbReference type="Proteomes" id="UP001165960"/>
    </source>
</evidence>
<keyword evidence="2" id="KW-1185">Reference proteome</keyword>
<evidence type="ECO:0000313" key="1">
    <source>
        <dbReference type="EMBL" id="KAJ9061344.1"/>
    </source>
</evidence>
<organism evidence="1 2">
    <name type="scientific">Entomophthora muscae</name>
    <dbReference type="NCBI Taxonomy" id="34485"/>
    <lineage>
        <taxon>Eukaryota</taxon>
        <taxon>Fungi</taxon>
        <taxon>Fungi incertae sedis</taxon>
        <taxon>Zoopagomycota</taxon>
        <taxon>Entomophthoromycotina</taxon>
        <taxon>Entomophthoromycetes</taxon>
        <taxon>Entomophthorales</taxon>
        <taxon>Entomophthoraceae</taxon>
        <taxon>Entomophthora</taxon>
    </lineage>
</organism>
<dbReference type="Proteomes" id="UP001165960">
    <property type="component" value="Unassembled WGS sequence"/>
</dbReference>
<accession>A0ACC2SG20</accession>
<sequence length="115" mass="12715">MDYQELAQLLVHCSLASLGVPYQTTALAVYTLVHFDVLHAALLYGSFRRCNTLAKLPSVQPAWSPCPDDTHNSWVVQLTLLVVLGVVNGRWGMVWACFRMLILIANMAAPSESNI</sequence>
<protein>
    <submittedName>
        <fullName evidence="1">Uncharacterized protein</fullName>
    </submittedName>
</protein>
<name>A0ACC2SG20_9FUNG</name>
<reference evidence="1" key="1">
    <citation type="submission" date="2022-04" db="EMBL/GenBank/DDBJ databases">
        <title>Genome of the entomopathogenic fungus Entomophthora muscae.</title>
        <authorList>
            <person name="Elya C."/>
            <person name="Lovett B.R."/>
            <person name="Lee E."/>
            <person name="Macias A.M."/>
            <person name="Hajek A.E."/>
            <person name="De Bivort B.L."/>
            <person name="Kasson M.T."/>
            <person name="De Fine Licht H.H."/>
            <person name="Stajich J.E."/>
        </authorList>
    </citation>
    <scope>NUCLEOTIDE SEQUENCE</scope>
    <source>
        <strain evidence="1">Berkeley</strain>
    </source>
</reference>